<keyword evidence="2" id="KW-1185">Reference proteome</keyword>
<proteinExistence type="predicted"/>
<comment type="caution">
    <text evidence="1">The sequence shown here is derived from an EMBL/GenBank/DDBJ whole genome shotgun (WGS) entry which is preliminary data.</text>
</comment>
<name>A0ABU6SZ96_9FABA</name>
<dbReference type="Proteomes" id="UP001341840">
    <property type="component" value="Unassembled WGS sequence"/>
</dbReference>
<evidence type="ECO:0000313" key="1">
    <source>
        <dbReference type="EMBL" id="MED6141341.1"/>
    </source>
</evidence>
<gene>
    <name evidence="1" type="ORF">PIB30_102380</name>
</gene>
<sequence>MDGASGDLNRCRGDIFETQTNGIEAPLWIWKCLGGNATESRRSESLFNGGLRKRGLVVWYVLSDIRFEVVVVGST</sequence>
<accession>A0ABU6SZ96</accession>
<protein>
    <submittedName>
        <fullName evidence="1">Uncharacterized protein</fullName>
    </submittedName>
</protein>
<evidence type="ECO:0000313" key="2">
    <source>
        <dbReference type="Proteomes" id="UP001341840"/>
    </source>
</evidence>
<organism evidence="1 2">
    <name type="scientific">Stylosanthes scabra</name>
    <dbReference type="NCBI Taxonomy" id="79078"/>
    <lineage>
        <taxon>Eukaryota</taxon>
        <taxon>Viridiplantae</taxon>
        <taxon>Streptophyta</taxon>
        <taxon>Embryophyta</taxon>
        <taxon>Tracheophyta</taxon>
        <taxon>Spermatophyta</taxon>
        <taxon>Magnoliopsida</taxon>
        <taxon>eudicotyledons</taxon>
        <taxon>Gunneridae</taxon>
        <taxon>Pentapetalae</taxon>
        <taxon>rosids</taxon>
        <taxon>fabids</taxon>
        <taxon>Fabales</taxon>
        <taxon>Fabaceae</taxon>
        <taxon>Papilionoideae</taxon>
        <taxon>50 kb inversion clade</taxon>
        <taxon>dalbergioids sensu lato</taxon>
        <taxon>Dalbergieae</taxon>
        <taxon>Pterocarpus clade</taxon>
        <taxon>Stylosanthes</taxon>
    </lineage>
</organism>
<dbReference type="EMBL" id="JASCZI010063561">
    <property type="protein sequence ID" value="MED6141341.1"/>
    <property type="molecule type" value="Genomic_DNA"/>
</dbReference>
<reference evidence="1 2" key="1">
    <citation type="journal article" date="2023" name="Plants (Basel)">
        <title>Bridging the Gap: Combining Genomics and Transcriptomics Approaches to Understand Stylosanthes scabra, an Orphan Legume from the Brazilian Caatinga.</title>
        <authorList>
            <person name="Ferreira-Neto J.R.C."/>
            <person name="da Silva M.D."/>
            <person name="Binneck E."/>
            <person name="de Melo N.F."/>
            <person name="da Silva R.H."/>
            <person name="de Melo A.L.T.M."/>
            <person name="Pandolfi V."/>
            <person name="Bustamante F.O."/>
            <person name="Brasileiro-Vidal A.C."/>
            <person name="Benko-Iseppon A.M."/>
        </authorList>
    </citation>
    <scope>NUCLEOTIDE SEQUENCE [LARGE SCALE GENOMIC DNA]</scope>
    <source>
        <tissue evidence="1">Leaves</tissue>
    </source>
</reference>